<dbReference type="Proteomes" id="UP000695026">
    <property type="component" value="Unplaced"/>
</dbReference>
<comment type="subcellular location">
    <subcellularLocation>
        <location evidence="1">Membrane</location>
        <topology evidence="1">Multi-pass membrane protein</topology>
    </subcellularLocation>
</comment>
<dbReference type="AlphaFoldDB" id="A0A9F5N5V5"/>
<keyword evidence="3" id="KW-1133">Transmembrane helix</keyword>
<evidence type="ECO:0000256" key="3">
    <source>
        <dbReference type="ARBA" id="ARBA00022989"/>
    </source>
</evidence>
<evidence type="ECO:0000259" key="7">
    <source>
        <dbReference type="Pfam" id="PF01094"/>
    </source>
</evidence>
<keyword evidence="8" id="KW-1185">Reference proteome</keyword>
<sequence length="443" mass="51226">MIGDPRQIKHKYYQSEDVIVAGITSQSYMFSNPLNFEKHPSFELLDELIFLTQTYQHVLALVFAVKEINENTQVLRNISLGFNIYDDYFTGSLTYLASLELLSTWGKFIPNYKCDSQSSTVAVIGGPSSTACLFMATILSIYKIPQLGYGSFPVINDPSQQDFFQWMFPNRNQQYAGMLQLLLLFRWTWVGVIFRQDDNGLRFIQNELPKFSQGGICFDFIEPFPILYFKTGVYEMIESWIKLYLFISDSMASAVVLHGEIQTTIFLRMFPRLLELEDIQMKTGKVWIMMAQTGFTSVPFQRSWDIDILHGVLAFATQSKEVEGFQNFLQMRNPNVEIRDGFIKDFWKQAFDCSFPTSLEEENVWNLCTGEEKLEGLPRSIFDMSITPHSYSIYNAVYAVAHALQSMSSSMFKHRTMSEKGQKNVLNPMLWQELLHEYHTSIL</sequence>
<dbReference type="KEGG" id="pbi:112542247"/>
<protein>
    <submittedName>
        <fullName evidence="9">Vomeronasal type-2 receptor 26-like</fullName>
    </submittedName>
</protein>
<evidence type="ECO:0000256" key="2">
    <source>
        <dbReference type="ARBA" id="ARBA00022692"/>
    </source>
</evidence>
<dbReference type="InterPro" id="IPR001828">
    <property type="entry name" value="ANF_lig-bd_rcpt"/>
</dbReference>
<evidence type="ECO:0000256" key="1">
    <source>
        <dbReference type="ARBA" id="ARBA00004141"/>
    </source>
</evidence>
<name>A0A9F5N5V5_PYTBI</name>
<dbReference type="SUPFAM" id="SSF53822">
    <property type="entry name" value="Periplasmic binding protein-like I"/>
    <property type="match status" value="1"/>
</dbReference>
<keyword evidence="4" id="KW-0472">Membrane</keyword>
<dbReference type="RefSeq" id="XP_025030383.1">
    <property type="nucleotide sequence ID" value="XM_025174615.1"/>
</dbReference>
<feature type="domain" description="Receptor ligand binding region" evidence="7">
    <location>
        <begin position="59"/>
        <end position="419"/>
    </location>
</feature>
<evidence type="ECO:0000256" key="4">
    <source>
        <dbReference type="ARBA" id="ARBA00023136"/>
    </source>
</evidence>
<dbReference type="InterPro" id="IPR000068">
    <property type="entry name" value="GPCR_3_Ca_sens_rcpt-rel"/>
</dbReference>
<evidence type="ECO:0000313" key="9">
    <source>
        <dbReference type="RefSeq" id="XP_025030383.1"/>
    </source>
</evidence>
<keyword evidence="6" id="KW-0325">Glycoprotein</keyword>
<dbReference type="PANTHER" id="PTHR24061:SF599">
    <property type="entry name" value="G-PROTEIN COUPLED RECEPTORS FAMILY 3 PROFILE DOMAIN-CONTAINING PROTEIN"/>
    <property type="match status" value="1"/>
</dbReference>
<dbReference type="GeneID" id="112542247"/>
<dbReference type="FunFam" id="3.40.50.2300:FF:000024">
    <property type="entry name" value="Vomeronasal 2, receptor 73"/>
    <property type="match status" value="1"/>
</dbReference>
<dbReference type="InterPro" id="IPR028082">
    <property type="entry name" value="Peripla_BP_I"/>
</dbReference>
<organism evidence="8 9">
    <name type="scientific">Python bivittatus</name>
    <name type="common">Burmese python</name>
    <name type="synonym">Python molurus bivittatus</name>
    <dbReference type="NCBI Taxonomy" id="176946"/>
    <lineage>
        <taxon>Eukaryota</taxon>
        <taxon>Metazoa</taxon>
        <taxon>Chordata</taxon>
        <taxon>Craniata</taxon>
        <taxon>Vertebrata</taxon>
        <taxon>Euteleostomi</taxon>
        <taxon>Lepidosauria</taxon>
        <taxon>Squamata</taxon>
        <taxon>Bifurcata</taxon>
        <taxon>Unidentata</taxon>
        <taxon>Episquamata</taxon>
        <taxon>Toxicofera</taxon>
        <taxon>Serpentes</taxon>
        <taxon>Henophidia</taxon>
        <taxon>Pythonidae</taxon>
        <taxon>Python</taxon>
    </lineage>
</organism>
<dbReference type="Gene3D" id="3.40.50.2300">
    <property type="match status" value="2"/>
</dbReference>
<keyword evidence="2" id="KW-0812">Transmembrane</keyword>
<accession>A0A9F5N5V5</accession>
<dbReference type="OMA" id="TERIQAN"/>
<dbReference type="GO" id="GO:0005886">
    <property type="term" value="C:plasma membrane"/>
    <property type="evidence" value="ECO:0007669"/>
    <property type="project" value="TreeGrafter"/>
</dbReference>
<dbReference type="PRINTS" id="PR00248">
    <property type="entry name" value="GPCRMGR"/>
</dbReference>
<dbReference type="PANTHER" id="PTHR24061">
    <property type="entry name" value="CALCIUM-SENSING RECEPTOR-RELATED"/>
    <property type="match status" value="1"/>
</dbReference>
<gene>
    <name evidence="9" type="primary">LOC112542247</name>
</gene>
<dbReference type="GO" id="GO:0004930">
    <property type="term" value="F:G protein-coupled receptor activity"/>
    <property type="evidence" value="ECO:0007669"/>
    <property type="project" value="InterPro"/>
</dbReference>
<reference evidence="9" key="1">
    <citation type="submission" date="2025-08" db="UniProtKB">
        <authorList>
            <consortium name="RefSeq"/>
        </authorList>
    </citation>
    <scope>IDENTIFICATION</scope>
    <source>
        <tissue evidence="9">Liver</tissue>
    </source>
</reference>
<dbReference type="InterPro" id="IPR000337">
    <property type="entry name" value="GPCR_3"/>
</dbReference>
<proteinExistence type="predicted"/>
<evidence type="ECO:0000313" key="8">
    <source>
        <dbReference type="Proteomes" id="UP000695026"/>
    </source>
</evidence>
<dbReference type="Pfam" id="PF01094">
    <property type="entry name" value="ANF_receptor"/>
    <property type="match status" value="1"/>
</dbReference>
<evidence type="ECO:0000256" key="5">
    <source>
        <dbReference type="ARBA" id="ARBA00023170"/>
    </source>
</evidence>
<dbReference type="OrthoDB" id="9024492at2759"/>
<evidence type="ECO:0000256" key="6">
    <source>
        <dbReference type="ARBA" id="ARBA00023180"/>
    </source>
</evidence>
<keyword evidence="5" id="KW-0675">Receptor</keyword>